<name>A0A3L9Y6T3_9RHOB</name>
<feature type="compositionally biased region" description="Basic and acidic residues" evidence="1">
    <location>
        <begin position="65"/>
        <end position="75"/>
    </location>
</feature>
<dbReference type="EMBL" id="RCNT01000002">
    <property type="protein sequence ID" value="RMA43175.1"/>
    <property type="molecule type" value="Genomic_DNA"/>
</dbReference>
<dbReference type="AlphaFoldDB" id="A0A3L9Y6T3"/>
<keyword evidence="3" id="KW-1185">Reference proteome</keyword>
<accession>A0A3L9Y6T3</accession>
<organism evidence="2 3">
    <name type="scientific">Rhodophyticola porphyridii</name>
    <dbReference type="NCBI Taxonomy" id="1852017"/>
    <lineage>
        <taxon>Bacteria</taxon>
        <taxon>Pseudomonadati</taxon>
        <taxon>Pseudomonadota</taxon>
        <taxon>Alphaproteobacteria</taxon>
        <taxon>Rhodobacterales</taxon>
        <taxon>Roseobacteraceae</taxon>
        <taxon>Rhodophyticola</taxon>
    </lineage>
</organism>
<evidence type="ECO:0000313" key="3">
    <source>
        <dbReference type="Proteomes" id="UP000281343"/>
    </source>
</evidence>
<reference evidence="2 3" key="1">
    <citation type="submission" date="2018-10" db="EMBL/GenBank/DDBJ databases">
        <authorList>
            <person name="Jung H.S."/>
            <person name="Jeon C.O."/>
        </authorList>
    </citation>
    <scope>NUCLEOTIDE SEQUENCE [LARGE SCALE GENOMIC DNA]</scope>
    <source>
        <strain evidence="2 3">MA-7-27</strain>
    </source>
</reference>
<gene>
    <name evidence="2" type="ORF">D9R08_05995</name>
</gene>
<evidence type="ECO:0000256" key="1">
    <source>
        <dbReference type="SAM" id="MobiDB-lite"/>
    </source>
</evidence>
<feature type="compositionally biased region" description="Polar residues" evidence="1">
    <location>
        <begin position="1"/>
        <end position="14"/>
    </location>
</feature>
<sequence length="105" mass="11124">MAQSQAPVSSSSERASPPAGGIPALGREAVTPTRDSNRSDRSTNSTPQDPPKNPPVLKGLNVEPLDTRLVGDQDKIPNPPPPPGSDIPTRLAEMTPTARQVDLRR</sequence>
<comment type="caution">
    <text evidence="2">The sequence shown here is derived from an EMBL/GenBank/DDBJ whole genome shotgun (WGS) entry which is preliminary data.</text>
</comment>
<proteinExistence type="predicted"/>
<dbReference type="Proteomes" id="UP000281343">
    <property type="component" value="Unassembled WGS sequence"/>
</dbReference>
<protein>
    <submittedName>
        <fullName evidence="2">Uncharacterized protein</fullName>
    </submittedName>
</protein>
<feature type="region of interest" description="Disordered" evidence="1">
    <location>
        <begin position="1"/>
        <end position="105"/>
    </location>
</feature>
<evidence type="ECO:0000313" key="2">
    <source>
        <dbReference type="EMBL" id="RMA43175.1"/>
    </source>
</evidence>